<reference evidence="2 3" key="1">
    <citation type="journal article" date="2016" name="Genome Announc.">
        <title>Complete Genome Sequence of Thiostrepton-Producing Streptomyces laurentii ATCC 31255.</title>
        <authorList>
            <person name="Doi K."/>
            <person name="Fujino Y."/>
            <person name="Nagayoshi Y."/>
            <person name="Ohshima T."/>
            <person name="Ogata S."/>
        </authorList>
    </citation>
    <scope>NUCLEOTIDE SEQUENCE [LARGE SCALE GENOMIC DNA]</scope>
    <source>
        <strain evidence="2 3">ATCC 31255</strain>
    </source>
</reference>
<dbReference type="SUPFAM" id="SSF117987">
    <property type="entry name" value="CRISPR-associated protein"/>
    <property type="match status" value="1"/>
</dbReference>
<feature type="region of interest" description="Disordered" evidence="1">
    <location>
        <begin position="1"/>
        <end position="30"/>
    </location>
</feature>
<name>A0A160P9H1_STRLU</name>
<dbReference type="Proteomes" id="UP000217676">
    <property type="component" value="Chromosome"/>
</dbReference>
<organism evidence="2 3">
    <name type="scientific">Streptomyces laurentii</name>
    <dbReference type="NCBI Taxonomy" id="39478"/>
    <lineage>
        <taxon>Bacteria</taxon>
        <taxon>Bacillati</taxon>
        <taxon>Actinomycetota</taxon>
        <taxon>Actinomycetes</taxon>
        <taxon>Kitasatosporales</taxon>
        <taxon>Streptomycetaceae</taxon>
        <taxon>Streptomyces</taxon>
    </lineage>
</organism>
<proteinExistence type="predicted"/>
<accession>A0A160P9H1</accession>
<gene>
    <name evidence="2" type="ORF">SLA_7105</name>
</gene>
<evidence type="ECO:0000313" key="3">
    <source>
        <dbReference type="Proteomes" id="UP000217676"/>
    </source>
</evidence>
<dbReference type="EMBL" id="AP017424">
    <property type="protein sequence ID" value="BAU87971.1"/>
    <property type="molecule type" value="Genomic_DNA"/>
</dbReference>
<keyword evidence="3" id="KW-1185">Reference proteome</keyword>
<evidence type="ECO:0000313" key="2">
    <source>
        <dbReference type="EMBL" id="BAU87971.1"/>
    </source>
</evidence>
<protein>
    <submittedName>
        <fullName evidence="2">CRISPR-associated cse3 family protein</fullName>
    </submittedName>
</protein>
<dbReference type="KEGG" id="slau:SLA_7105"/>
<evidence type="ECO:0000256" key="1">
    <source>
        <dbReference type="SAM" id="MobiDB-lite"/>
    </source>
</evidence>
<sequence length="82" mass="8576">MVALQGGLQPAGGSMSSLPPLSRQHAAPAKEEELGMRYSLVRYDGTTTAAGPDAFREAILTDNGRDKPYGDVMLNLAPATTA</sequence>
<dbReference type="AlphaFoldDB" id="A0A160P9H1"/>